<accession>A0ABU0M786</accession>
<sequence>MRDAATASHFSKAISPGARLLRQFGPPAAMSLLLSGCTVSAGAPSIALFGAYFPSWLACALAGILGAVLVRLIFIPLGVDDMLPVRLPVYVAIAAAIGFLVSLLGFGR</sequence>
<evidence type="ECO:0000256" key="3">
    <source>
        <dbReference type="ARBA" id="ARBA00021237"/>
    </source>
</evidence>
<dbReference type="InterPro" id="IPR031381">
    <property type="entry name" value="YtcA"/>
</dbReference>
<evidence type="ECO:0000256" key="5">
    <source>
        <dbReference type="ARBA" id="ARBA00022692"/>
    </source>
</evidence>
<keyword evidence="4" id="KW-1003">Cell membrane</keyword>
<proteinExistence type="inferred from homology"/>
<gene>
    <name evidence="12" type="ORF">QO015_002410</name>
</gene>
<dbReference type="Pfam" id="PF17090">
    <property type="entry name" value="Ytca"/>
    <property type="match status" value="1"/>
</dbReference>
<feature type="transmembrane region" description="Helical" evidence="11">
    <location>
        <begin position="28"/>
        <end position="49"/>
    </location>
</feature>
<keyword evidence="13" id="KW-1185">Reference proteome</keyword>
<keyword evidence="8 11" id="KW-0472">Membrane</keyword>
<dbReference type="EMBL" id="JAUSWJ010000001">
    <property type="protein sequence ID" value="MDQ0516797.1"/>
    <property type="molecule type" value="Genomic_DNA"/>
</dbReference>
<evidence type="ECO:0000256" key="8">
    <source>
        <dbReference type="ARBA" id="ARBA00023136"/>
    </source>
</evidence>
<feature type="transmembrane region" description="Helical" evidence="11">
    <location>
        <begin position="87"/>
        <end position="106"/>
    </location>
</feature>
<name>A0ABU0M786_9HYPH</name>
<evidence type="ECO:0000256" key="2">
    <source>
        <dbReference type="ARBA" id="ARBA00008208"/>
    </source>
</evidence>
<evidence type="ECO:0000313" key="13">
    <source>
        <dbReference type="Proteomes" id="UP001223743"/>
    </source>
</evidence>
<keyword evidence="10" id="KW-0449">Lipoprotein</keyword>
<organism evidence="12 13">
    <name type="scientific">Kaistia geumhonensis</name>
    <dbReference type="NCBI Taxonomy" id="410839"/>
    <lineage>
        <taxon>Bacteria</taxon>
        <taxon>Pseudomonadati</taxon>
        <taxon>Pseudomonadota</taxon>
        <taxon>Alphaproteobacteria</taxon>
        <taxon>Hyphomicrobiales</taxon>
        <taxon>Kaistiaceae</taxon>
        <taxon>Kaistia</taxon>
    </lineage>
</organism>
<evidence type="ECO:0000313" key="12">
    <source>
        <dbReference type="EMBL" id="MDQ0516797.1"/>
    </source>
</evidence>
<comment type="similarity">
    <text evidence="2">Belongs to the YtcA family.</text>
</comment>
<keyword evidence="9" id="KW-0564">Palmitate</keyword>
<keyword evidence="6" id="KW-0732">Signal</keyword>
<comment type="caution">
    <text evidence="12">The sequence shown here is derived from an EMBL/GenBank/DDBJ whole genome shotgun (WGS) entry which is preliminary data.</text>
</comment>
<comment type="subcellular location">
    <subcellularLocation>
        <location evidence="1">Membrane</location>
        <topology evidence="1">Multi-pass membrane protein</topology>
    </subcellularLocation>
</comment>
<feature type="transmembrane region" description="Helical" evidence="11">
    <location>
        <begin position="56"/>
        <end position="75"/>
    </location>
</feature>
<evidence type="ECO:0000256" key="4">
    <source>
        <dbReference type="ARBA" id="ARBA00022475"/>
    </source>
</evidence>
<evidence type="ECO:0000256" key="1">
    <source>
        <dbReference type="ARBA" id="ARBA00004141"/>
    </source>
</evidence>
<protein>
    <recommendedName>
        <fullName evidence="3">Uncharacterized protein YtcA</fullName>
    </recommendedName>
</protein>
<reference evidence="12 13" key="1">
    <citation type="submission" date="2023-07" db="EMBL/GenBank/DDBJ databases">
        <title>Genomic Encyclopedia of Type Strains, Phase IV (KMG-IV): sequencing the most valuable type-strain genomes for metagenomic binning, comparative biology and taxonomic classification.</title>
        <authorList>
            <person name="Goeker M."/>
        </authorList>
    </citation>
    <scope>NUCLEOTIDE SEQUENCE [LARGE SCALE GENOMIC DNA]</scope>
    <source>
        <strain evidence="12 13">B1-1</strain>
    </source>
</reference>
<evidence type="ECO:0000256" key="9">
    <source>
        <dbReference type="ARBA" id="ARBA00023139"/>
    </source>
</evidence>
<keyword evidence="5 11" id="KW-0812">Transmembrane</keyword>
<evidence type="ECO:0000256" key="6">
    <source>
        <dbReference type="ARBA" id="ARBA00022729"/>
    </source>
</evidence>
<dbReference type="RefSeq" id="WP_266279149.1">
    <property type="nucleotide sequence ID" value="NZ_JAPKNF010000001.1"/>
</dbReference>
<dbReference type="Proteomes" id="UP001223743">
    <property type="component" value="Unassembled WGS sequence"/>
</dbReference>
<evidence type="ECO:0000256" key="7">
    <source>
        <dbReference type="ARBA" id="ARBA00022989"/>
    </source>
</evidence>
<keyword evidence="7 11" id="KW-1133">Transmembrane helix</keyword>
<evidence type="ECO:0000256" key="10">
    <source>
        <dbReference type="ARBA" id="ARBA00023288"/>
    </source>
</evidence>
<evidence type="ECO:0000256" key="11">
    <source>
        <dbReference type="SAM" id="Phobius"/>
    </source>
</evidence>